<keyword evidence="1" id="KW-0472">Membrane</keyword>
<sequence>MKKSLRLRNDCILFSIGGAGYALLEILWRRKTHWSMAVTGGTAFVSLFRFYKHFSKMNMLQKCILGSAIITALEYCCGCVVNLKFKLNVWDYSNCRLNFKGQICPFYSTLWAFLCIPVSALCTSLCKKIQ</sequence>
<feature type="transmembrane region" description="Helical" evidence="1">
    <location>
        <begin position="12"/>
        <end position="28"/>
    </location>
</feature>
<proteinExistence type="predicted"/>
<keyword evidence="3" id="KW-1185">Reference proteome</keyword>
<feature type="transmembrane region" description="Helical" evidence="1">
    <location>
        <begin position="63"/>
        <end position="85"/>
    </location>
</feature>
<dbReference type="Pfam" id="PF06541">
    <property type="entry name" value="ABC_trans_CmpB"/>
    <property type="match status" value="1"/>
</dbReference>
<dbReference type="Proteomes" id="UP000233425">
    <property type="component" value="Unassembled WGS sequence"/>
</dbReference>
<feature type="transmembrane region" description="Helical" evidence="1">
    <location>
        <begin position="34"/>
        <end position="51"/>
    </location>
</feature>
<gene>
    <name evidence="2" type="ORF">RBATCC27255_01155</name>
</gene>
<dbReference type="EMBL" id="NNSR01000056">
    <property type="protein sequence ID" value="PKD29328.1"/>
    <property type="molecule type" value="Genomic_DNA"/>
</dbReference>
<dbReference type="InterPro" id="IPR010540">
    <property type="entry name" value="CmpB_TMEM229"/>
</dbReference>
<evidence type="ECO:0000313" key="2">
    <source>
        <dbReference type="EMBL" id="PKD29328.1"/>
    </source>
</evidence>
<comment type="caution">
    <text evidence="2">The sequence shown here is derived from an EMBL/GenBank/DDBJ whole genome shotgun (WGS) entry which is preliminary data.</text>
</comment>
<feature type="transmembrane region" description="Helical" evidence="1">
    <location>
        <begin position="105"/>
        <end position="126"/>
    </location>
</feature>
<dbReference type="AlphaFoldDB" id="A0A2N0UQY1"/>
<evidence type="ECO:0000313" key="3">
    <source>
        <dbReference type="Proteomes" id="UP000233425"/>
    </source>
</evidence>
<evidence type="ECO:0000256" key="1">
    <source>
        <dbReference type="SAM" id="Phobius"/>
    </source>
</evidence>
<accession>A0A2N0UQY1</accession>
<keyword evidence="1" id="KW-0812">Transmembrane</keyword>
<protein>
    <submittedName>
        <fullName evidence="2">Putative membrane protein</fullName>
    </submittedName>
</protein>
<reference evidence="2" key="1">
    <citation type="journal article" date="2018" name="Environ. Microbiol.">
        <title>Sporulation capability and amylosome conservation among diverse human colonic and rumen isolates of the keystone starch-degrader Ruminococcus bromii.</title>
        <authorList>
            <person name="Mukhopadhya I."/>
            <person name="Morais S."/>
            <person name="Laverde-Gomez J."/>
            <person name="Sheridan P.O."/>
            <person name="Walker A.W."/>
            <person name="Kelly W."/>
            <person name="Klieve A.V."/>
            <person name="Ouwerkerk D."/>
            <person name="Duncan S.H."/>
            <person name="Louis P."/>
            <person name="Koropatkin N."/>
            <person name="Cockburn D."/>
            <person name="Kibler R."/>
            <person name="Cooper P.J."/>
            <person name="Sandoval C."/>
            <person name="Crost E."/>
            <person name="Juge N."/>
            <person name="Bayer E.A."/>
            <person name="Flint H.J."/>
        </authorList>
    </citation>
    <scope>NUCLEOTIDE SEQUENCE [LARGE SCALE GENOMIC DNA]</scope>
    <source>
        <strain evidence="2">ATCC 27255</strain>
    </source>
</reference>
<dbReference type="RefSeq" id="WP_101029159.1">
    <property type="nucleotide sequence ID" value="NZ_CABMMZ010000056.1"/>
</dbReference>
<organism evidence="2 3">
    <name type="scientific">Ruminococcus bromii</name>
    <dbReference type="NCBI Taxonomy" id="40518"/>
    <lineage>
        <taxon>Bacteria</taxon>
        <taxon>Bacillati</taxon>
        <taxon>Bacillota</taxon>
        <taxon>Clostridia</taxon>
        <taxon>Eubacteriales</taxon>
        <taxon>Oscillospiraceae</taxon>
        <taxon>Ruminococcus</taxon>
    </lineage>
</organism>
<keyword evidence="1" id="KW-1133">Transmembrane helix</keyword>
<name>A0A2N0UQY1_9FIRM</name>